<accession>A0A8E5HLZ0</accession>
<protein>
    <submittedName>
        <fullName evidence="2">Uncharacterized protein</fullName>
    </submittedName>
</protein>
<gene>
    <name evidence="2" type="ORF">UV8b_01998</name>
</gene>
<feature type="region of interest" description="Disordered" evidence="1">
    <location>
        <begin position="100"/>
        <end position="120"/>
    </location>
</feature>
<dbReference type="Proteomes" id="UP000027002">
    <property type="component" value="Chromosome 2"/>
</dbReference>
<dbReference type="RefSeq" id="XP_042995430.1">
    <property type="nucleotide sequence ID" value="XM_043139496.1"/>
</dbReference>
<dbReference type="EMBL" id="CP072754">
    <property type="protein sequence ID" value="QUC17757.1"/>
    <property type="molecule type" value="Genomic_DNA"/>
</dbReference>
<keyword evidence="3" id="KW-1185">Reference proteome</keyword>
<dbReference type="AlphaFoldDB" id="A0A8E5HLZ0"/>
<organism evidence="2 3">
    <name type="scientific">Ustilaginoidea virens</name>
    <name type="common">Rice false smut fungus</name>
    <name type="synonym">Villosiclava virens</name>
    <dbReference type="NCBI Taxonomy" id="1159556"/>
    <lineage>
        <taxon>Eukaryota</taxon>
        <taxon>Fungi</taxon>
        <taxon>Dikarya</taxon>
        <taxon>Ascomycota</taxon>
        <taxon>Pezizomycotina</taxon>
        <taxon>Sordariomycetes</taxon>
        <taxon>Hypocreomycetidae</taxon>
        <taxon>Hypocreales</taxon>
        <taxon>Clavicipitaceae</taxon>
        <taxon>Ustilaginoidea</taxon>
    </lineage>
</organism>
<dbReference type="GeneID" id="66062776"/>
<evidence type="ECO:0000313" key="2">
    <source>
        <dbReference type="EMBL" id="QUC17757.1"/>
    </source>
</evidence>
<evidence type="ECO:0000313" key="3">
    <source>
        <dbReference type="Proteomes" id="UP000027002"/>
    </source>
</evidence>
<sequence length="120" mass="13367">MLAPARPASLRWLYIAAHLAHQVGVETWVFPFLSYLLRTTAPAVSLLACPVHETSEAIQEELTRSPRTQTVPVKGSCCGRITHSRHYRCFIISDPHPVSEIPKSSNPESADPLRCYPNSM</sequence>
<dbReference type="KEGG" id="uvi:66062776"/>
<proteinExistence type="predicted"/>
<name>A0A8E5HLZ0_USTVR</name>
<reference evidence="2" key="1">
    <citation type="submission" date="2020-03" db="EMBL/GenBank/DDBJ databases">
        <title>A mixture of massive structural variations and highly conserved coding sequences in Ustilaginoidea virens genome.</title>
        <authorList>
            <person name="Zhang K."/>
            <person name="Zhao Z."/>
            <person name="Zhang Z."/>
            <person name="Li Y."/>
            <person name="Hsiang T."/>
            <person name="Sun W."/>
        </authorList>
    </citation>
    <scope>NUCLEOTIDE SEQUENCE</scope>
    <source>
        <strain evidence="2">UV-8b</strain>
    </source>
</reference>
<evidence type="ECO:0000256" key="1">
    <source>
        <dbReference type="SAM" id="MobiDB-lite"/>
    </source>
</evidence>